<protein>
    <submittedName>
        <fullName evidence="1">Uncharacterized protein</fullName>
    </submittedName>
</protein>
<name>A0A0K2U610_LEPSM</name>
<evidence type="ECO:0000313" key="1">
    <source>
        <dbReference type="EMBL" id="CDW33156.1"/>
    </source>
</evidence>
<proteinExistence type="predicted"/>
<sequence length="12" mass="1537">MNKERIYSLRIN</sequence>
<dbReference type="EMBL" id="HACA01015795">
    <property type="protein sequence ID" value="CDW33156.1"/>
    <property type="molecule type" value="Transcribed_RNA"/>
</dbReference>
<accession>A0A0K2U610</accession>
<organism evidence="1">
    <name type="scientific">Lepeophtheirus salmonis</name>
    <name type="common">Salmon louse</name>
    <name type="synonym">Caligus salmonis</name>
    <dbReference type="NCBI Taxonomy" id="72036"/>
    <lineage>
        <taxon>Eukaryota</taxon>
        <taxon>Metazoa</taxon>
        <taxon>Ecdysozoa</taxon>
        <taxon>Arthropoda</taxon>
        <taxon>Crustacea</taxon>
        <taxon>Multicrustacea</taxon>
        <taxon>Hexanauplia</taxon>
        <taxon>Copepoda</taxon>
        <taxon>Siphonostomatoida</taxon>
        <taxon>Caligidae</taxon>
        <taxon>Lepeophtheirus</taxon>
    </lineage>
</organism>
<reference evidence="1" key="1">
    <citation type="submission" date="2014-05" db="EMBL/GenBank/DDBJ databases">
        <authorList>
            <person name="Chronopoulou M."/>
        </authorList>
    </citation>
    <scope>NUCLEOTIDE SEQUENCE</scope>
    <source>
        <tissue evidence="1">Whole organism</tissue>
    </source>
</reference>